<protein>
    <recommendedName>
        <fullName evidence="5 6">Cell division protein ZapC</fullName>
    </recommendedName>
</protein>
<dbReference type="GO" id="GO:0043093">
    <property type="term" value="P:FtsZ-dependent cytokinesis"/>
    <property type="evidence" value="ECO:0007669"/>
    <property type="project" value="UniProtKB-UniRule"/>
</dbReference>
<reference evidence="11" key="2">
    <citation type="submission" date="2017-09" db="EMBL/GenBank/DDBJ databases">
        <title>FDA dAtabase for Regulatory Grade micrObial Sequences (FDA-ARGOS): Supporting development and validation of Infectious Disease Dx tests.</title>
        <authorList>
            <person name="Minogue T."/>
            <person name="Wolcott M."/>
            <person name="Wasieloski L."/>
            <person name="Aguilar W."/>
            <person name="Moore D."/>
            <person name="Tallon L."/>
            <person name="Sadzewicz L."/>
            <person name="Ott S."/>
            <person name="Zhao X."/>
            <person name="Nagaraj S."/>
            <person name="Vavikolanu K."/>
            <person name="Aluvathingal J."/>
            <person name="Nadendla S."/>
            <person name="Sichtig H."/>
        </authorList>
    </citation>
    <scope>NUCLEOTIDE SEQUENCE [LARGE SCALE GENOMIC DNA]</scope>
    <source>
        <strain evidence="11">FDAARGOS_387</strain>
    </source>
</reference>
<evidence type="ECO:0000313" key="11">
    <source>
        <dbReference type="Proteomes" id="UP000224974"/>
    </source>
</evidence>
<comment type="similarity">
    <text evidence="5 6">Belongs to the ZapC family.</text>
</comment>
<dbReference type="GO" id="GO:0005737">
    <property type="term" value="C:cytoplasm"/>
    <property type="evidence" value="ECO:0007669"/>
    <property type="project" value="UniProtKB-SubCell"/>
</dbReference>
<dbReference type="InterPro" id="IPR009809">
    <property type="entry name" value="ZapC"/>
</dbReference>
<evidence type="ECO:0000313" key="10">
    <source>
        <dbReference type="EMBL" id="VFS51669.1"/>
    </source>
</evidence>
<dbReference type="STRING" id="1111728.GCA_000427805_03837"/>
<evidence type="ECO:0000256" key="3">
    <source>
        <dbReference type="ARBA" id="ARBA00023210"/>
    </source>
</evidence>
<dbReference type="Pfam" id="PF07126">
    <property type="entry name" value="ZapC_C"/>
    <property type="match status" value="1"/>
</dbReference>
<feature type="domain" description="Cell-division protein ZapC C-terminal" evidence="7">
    <location>
        <begin position="90"/>
        <end position="167"/>
    </location>
</feature>
<evidence type="ECO:0000256" key="1">
    <source>
        <dbReference type="ARBA" id="ARBA00022490"/>
    </source>
</evidence>
<dbReference type="Proteomes" id="UP000373449">
    <property type="component" value="Unassembled WGS sequence"/>
</dbReference>
<dbReference type="EMBL" id="PDDX01000001">
    <property type="protein sequence ID" value="PHI31349.1"/>
    <property type="molecule type" value="Genomic_DNA"/>
</dbReference>
<evidence type="ECO:0000313" key="12">
    <source>
        <dbReference type="Proteomes" id="UP000373449"/>
    </source>
</evidence>
<dbReference type="InterPro" id="IPR048373">
    <property type="entry name" value="ZapC_N"/>
</dbReference>
<reference evidence="9" key="1">
    <citation type="submission" date="2017-09" db="EMBL/GenBank/DDBJ databases">
        <title>FDA dAtabase for Regulatory Grade micrObial Sequences (FDA-ARGOS): Supporting development and validation of Infectious Disease Dx tests.</title>
        <authorList>
            <person name="Minogue T."/>
            <person name="Wolcott M."/>
            <person name="Wasieloski L."/>
            <person name="Aguilar W."/>
            <person name="Moore D."/>
            <person name="Tallon L.J."/>
            <person name="Sadzewicz L."/>
            <person name="Ott S."/>
            <person name="Zhao X."/>
            <person name="Nagaraj S."/>
            <person name="Vavikolanu K."/>
            <person name="Aluvathingal J."/>
            <person name="Nadendla S."/>
            <person name="Sichtig H."/>
        </authorList>
    </citation>
    <scope>NUCLEOTIDE SEQUENCE</scope>
    <source>
        <strain evidence="9">FDAARGOS_387</strain>
    </source>
</reference>
<proteinExistence type="inferred from homology"/>
<accession>A0A2C6CXD7</accession>
<evidence type="ECO:0000313" key="9">
    <source>
        <dbReference type="EMBL" id="PHI31349.1"/>
    </source>
</evidence>
<gene>
    <name evidence="5 10" type="primary">zapC</name>
    <name evidence="9" type="ORF">CRN84_19400</name>
    <name evidence="10" type="ORF">NCTC12282_05318</name>
</gene>
<dbReference type="EMBL" id="CAADJA010000002">
    <property type="protein sequence ID" value="VFS51669.1"/>
    <property type="molecule type" value="Genomic_DNA"/>
</dbReference>
<keyword evidence="2 5" id="KW-0132">Cell division</keyword>
<dbReference type="AlphaFoldDB" id="A0A2C6CXD7"/>
<reference evidence="10 12" key="3">
    <citation type="submission" date="2019-03" db="EMBL/GenBank/DDBJ databases">
        <authorList>
            <consortium name="Pathogen Informatics"/>
        </authorList>
    </citation>
    <scope>NUCLEOTIDE SEQUENCE [LARGE SCALE GENOMIC DNA]</scope>
    <source>
        <strain evidence="10 12">NCTC12282</strain>
    </source>
</reference>
<organism evidence="9 11">
    <name type="scientific">Budvicia aquatica</name>
    <dbReference type="NCBI Taxonomy" id="82979"/>
    <lineage>
        <taxon>Bacteria</taxon>
        <taxon>Pseudomonadati</taxon>
        <taxon>Pseudomonadota</taxon>
        <taxon>Gammaproteobacteria</taxon>
        <taxon>Enterobacterales</taxon>
        <taxon>Budviciaceae</taxon>
        <taxon>Budvicia</taxon>
    </lineage>
</organism>
<keyword evidence="3 5" id="KW-0717">Septation</keyword>
<comment type="subcellular location">
    <subcellularLocation>
        <location evidence="5 6">Cytoplasm</location>
    </subcellularLocation>
</comment>
<dbReference type="Pfam" id="PF21083">
    <property type="entry name" value="ZapC_N"/>
    <property type="match status" value="1"/>
</dbReference>
<evidence type="ECO:0000256" key="5">
    <source>
        <dbReference type="HAMAP-Rule" id="MF_00906"/>
    </source>
</evidence>
<comment type="subunit">
    <text evidence="5">Interacts directly with FtsZ.</text>
</comment>
<evidence type="ECO:0000256" key="6">
    <source>
        <dbReference type="PIRNR" id="PIRNR010252"/>
    </source>
</evidence>
<dbReference type="InterPro" id="IPR048372">
    <property type="entry name" value="ZapC_C"/>
</dbReference>
<sequence>MRIKPDDNWRWYFDDEHDRLMLDLSHDMIFRSRFSAKMLTPDAFTESAFCVDDAALYFELEERCRCLALTNDQRAELILNALTANRFLKPLMPKSWYFVQQGTELQPLCCELVAVKLIENGDSAILLVVDAGENASLCLVAQPTLVLSGKCMQLGDAIKIMHDRLCAVIIEEASSPQKYSYAQAV</sequence>
<dbReference type="PIRSF" id="PIRSF010252">
    <property type="entry name" value="ZapC"/>
    <property type="match status" value="1"/>
</dbReference>
<comment type="function">
    <text evidence="5 6">Contributes to the efficiency of the cell division process by stabilizing the polymeric form of the cell division protein FtsZ. Acts by promoting interactions between FtsZ protofilaments and suppressing the GTPase activity of FtsZ.</text>
</comment>
<keyword evidence="11" id="KW-1185">Reference proteome</keyword>
<evidence type="ECO:0000259" key="7">
    <source>
        <dbReference type="Pfam" id="PF07126"/>
    </source>
</evidence>
<dbReference type="Proteomes" id="UP000224974">
    <property type="component" value="Unassembled WGS sequence"/>
</dbReference>
<evidence type="ECO:0000259" key="8">
    <source>
        <dbReference type="Pfam" id="PF21083"/>
    </source>
</evidence>
<keyword evidence="4 5" id="KW-0131">Cell cycle</keyword>
<evidence type="ECO:0000256" key="2">
    <source>
        <dbReference type="ARBA" id="ARBA00022618"/>
    </source>
</evidence>
<dbReference type="OrthoDB" id="5765005at2"/>
<feature type="domain" description="Cell-division protein ZapC N-terminal" evidence="8">
    <location>
        <begin position="3"/>
        <end position="89"/>
    </location>
</feature>
<evidence type="ECO:0000256" key="4">
    <source>
        <dbReference type="ARBA" id="ARBA00023306"/>
    </source>
</evidence>
<name>A0A2C6CXD7_9GAMM</name>
<dbReference type="HAMAP" id="MF_00906">
    <property type="entry name" value="ZapC"/>
    <property type="match status" value="1"/>
</dbReference>
<dbReference type="GO" id="GO:0000917">
    <property type="term" value="P:division septum assembly"/>
    <property type="evidence" value="ECO:0007669"/>
    <property type="project" value="UniProtKB-KW"/>
</dbReference>
<dbReference type="RefSeq" id="WP_029093505.1">
    <property type="nucleotide sequence ID" value="NZ_BRLG01000009.1"/>
</dbReference>
<keyword evidence="1 5" id="KW-0963">Cytoplasm</keyword>